<dbReference type="PANTHER" id="PTHR42743">
    <property type="entry name" value="AMINO-ACID AMINOTRANSFERASE"/>
    <property type="match status" value="1"/>
</dbReference>
<protein>
    <submittedName>
        <fullName evidence="2">Uncharacterized protein</fullName>
    </submittedName>
</protein>
<keyword evidence="3" id="KW-1185">Reference proteome</keyword>
<organism evidence="2">
    <name type="scientific">Salvia splendens</name>
    <name type="common">Scarlet sage</name>
    <dbReference type="NCBI Taxonomy" id="180675"/>
    <lineage>
        <taxon>Eukaryota</taxon>
        <taxon>Viridiplantae</taxon>
        <taxon>Streptophyta</taxon>
        <taxon>Embryophyta</taxon>
        <taxon>Tracheophyta</taxon>
        <taxon>Spermatophyta</taxon>
        <taxon>Magnoliopsida</taxon>
        <taxon>eudicotyledons</taxon>
        <taxon>Gunneridae</taxon>
        <taxon>Pentapetalae</taxon>
        <taxon>asterids</taxon>
        <taxon>lamiids</taxon>
        <taxon>Lamiales</taxon>
        <taxon>Lamiaceae</taxon>
        <taxon>Nepetoideae</taxon>
        <taxon>Mentheae</taxon>
        <taxon>Salviinae</taxon>
        <taxon>Salvia</taxon>
        <taxon>Salvia subgen. Calosphace</taxon>
        <taxon>core Calosphace</taxon>
    </lineage>
</organism>
<dbReference type="PANTHER" id="PTHR42743:SF11">
    <property type="entry name" value="AMINODEOXYCHORISMATE LYASE"/>
    <property type="match status" value="1"/>
</dbReference>
<dbReference type="Proteomes" id="UP000298416">
    <property type="component" value="Unassembled WGS sequence"/>
</dbReference>
<gene>
    <name evidence="2" type="ORF">SASPL_147239</name>
</gene>
<sequence>MEQGPHLYLQGRVDERTKGDRGLTKIDIRTKSTTCIFCDEQQSDGNKVIQEIIFAPGEKTYRFVMVMLKFFGLSSFLLFSASARPNIGLNEERKALHTDQESPRRGELTLKLLKHPTTRFLPHHLVCWGIVTWYPFTMSSAIKVKPLLSLLREDPEGTLRGLCGDLGIPFQTAMLKFQYLTPLSKVEMEFGRVFEFITAKYSNWRSI</sequence>
<reference evidence="2" key="1">
    <citation type="submission" date="2018-01" db="EMBL/GenBank/DDBJ databases">
        <authorList>
            <person name="Mao J.F."/>
        </authorList>
    </citation>
    <scope>NUCLEOTIDE SEQUENCE</scope>
    <source>
        <strain evidence="2">Huo1</strain>
        <tissue evidence="2">Leaf</tissue>
    </source>
</reference>
<evidence type="ECO:0000313" key="3">
    <source>
        <dbReference type="Proteomes" id="UP000298416"/>
    </source>
</evidence>
<accession>A0A8X8WF61</accession>
<dbReference type="InterPro" id="IPR050571">
    <property type="entry name" value="Class-IV_PLP-Dep_Aminotrnsfr"/>
</dbReference>
<comment type="caution">
    <text evidence="2">The sequence shown here is derived from an EMBL/GenBank/DDBJ whole genome shotgun (WGS) entry which is preliminary data.</text>
</comment>
<evidence type="ECO:0000313" key="2">
    <source>
        <dbReference type="EMBL" id="KAG6393009.1"/>
    </source>
</evidence>
<proteinExistence type="inferred from homology"/>
<dbReference type="EMBL" id="PNBA02000018">
    <property type="protein sequence ID" value="KAG6393009.1"/>
    <property type="molecule type" value="Genomic_DNA"/>
</dbReference>
<dbReference type="GO" id="GO:0019752">
    <property type="term" value="P:carboxylic acid metabolic process"/>
    <property type="evidence" value="ECO:0007669"/>
    <property type="project" value="TreeGrafter"/>
</dbReference>
<reference evidence="2" key="2">
    <citation type="submission" date="2020-08" db="EMBL/GenBank/DDBJ databases">
        <title>Plant Genome Project.</title>
        <authorList>
            <person name="Zhang R.-G."/>
        </authorList>
    </citation>
    <scope>NUCLEOTIDE SEQUENCE</scope>
    <source>
        <strain evidence="2">Huo1</strain>
        <tissue evidence="2">Leaf</tissue>
    </source>
</reference>
<name>A0A8X8WF61_SALSN</name>
<evidence type="ECO:0000256" key="1">
    <source>
        <dbReference type="ARBA" id="ARBA00009320"/>
    </source>
</evidence>
<comment type="similarity">
    <text evidence="1">Belongs to the class-IV pyridoxal-phosphate-dependent aminotransferase family.</text>
</comment>
<dbReference type="AlphaFoldDB" id="A0A8X8WF61"/>